<dbReference type="InterPro" id="IPR037484">
    <property type="entry name" value="AmhX-like"/>
</dbReference>
<evidence type="ECO:0000259" key="1">
    <source>
        <dbReference type="Pfam" id="PF07687"/>
    </source>
</evidence>
<reference evidence="2 3" key="1">
    <citation type="submission" date="2024-09" db="EMBL/GenBank/DDBJ databases">
        <authorList>
            <person name="Sun Q."/>
            <person name="Mori K."/>
        </authorList>
    </citation>
    <scope>NUCLEOTIDE SEQUENCE [LARGE SCALE GENOMIC DNA]</scope>
    <source>
        <strain evidence="2 3">NCAIM B.02610</strain>
    </source>
</reference>
<accession>A0ABV6KJ69</accession>
<evidence type="ECO:0000313" key="3">
    <source>
        <dbReference type="Proteomes" id="UP001589838"/>
    </source>
</evidence>
<protein>
    <submittedName>
        <fullName evidence="2">M20 peptidase aminoacylase family protein</fullName>
    </submittedName>
</protein>
<name>A0ABV6KJ69_9BACI</name>
<dbReference type="Gene3D" id="3.30.70.360">
    <property type="match status" value="1"/>
</dbReference>
<dbReference type="SUPFAM" id="SSF55031">
    <property type="entry name" value="Bacterial exopeptidase dimerisation domain"/>
    <property type="match status" value="1"/>
</dbReference>
<dbReference type="InterPro" id="IPR002933">
    <property type="entry name" value="Peptidase_M20"/>
</dbReference>
<dbReference type="Pfam" id="PF07687">
    <property type="entry name" value="M20_dimer"/>
    <property type="match status" value="1"/>
</dbReference>
<dbReference type="Gene3D" id="3.40.630.10">
    <property type="entry name" value="Zn peptidases"/>
    <property type="match status" value="1"/>
</dbReference>
<dbReference type="Pfam" id="PF01546">
    <property type="entry name" value="Peptidase_M20"/>
    <property type="match status" value="1"/>
</dbReference>
<dbReference type="PANTHER" id="PTHR11014">
    <property type="entry name" value="PEPTIDASE M20 FAMILY MEMBER"/>
    <property type="match status" value="1"/>
</dbReference>
<dbReference type="SUPFAM" id="SSF53187">
    <property type="entry name" value="Zn-dependent exopeptidases"/>
    <property type="match status" value="1"/>
</dbReference>
<sequence length="391" mass="43190">MNYFEWIKKHQIQIEETFHYLHSIAEVSFQEIKTTKFICDELNKMDIPYTIFPDHTGVVATWRGNEVGPVVGIRADLDALWQNVNGTWKANHSCGHDAHATMVLYAIFMLKELGYIPNGTLKIIFQPAEETGKGARAFIEKGVIDDVNYLLGIHVRPVQELTLKQASPAIYHGATMILQGKVKGVQAHAARPHLGINVLDSIAAMIQAVNAVKMDPTISSSAKVTMVQTGGKSMNIIPDEAVFGIDLRAQTNDSMELLAEKVRQAVLSAIGFNGASVEFEKPVSMVAAKPDKWMEAVVHEAIEEVLGSEGTLPPMQTPGGEDFHYYTEYRPNLKATMIGLGANLTPGLHHPRMSFDLVALQDGIQIIANSLVKIFEKHKSNNNHSFVEPNR</sequence>
<dbReference type="InterPro" id="IPR011650">
    <property type="entry name" value="Peptidase_M20_dimer"/>
</dbReference>
<organism evidence="2 3">
    <name type="scientific">Halalkalibacter kiskunsagensis</name>
    <dbReference type="NCBI Taxonomy" id="1548599"/>
    <lineage>
        <taxon>Bacteria</taxon>
        <taxon>Bacillati</taxon>
        <taxon>Bacillota</taxon>
        <taxon>Bacilli</taxon>
        <taxon>Bacillales</taxon>
        <taxon>Bacillaceae</taxon>
        <taxon>Halalkalibacter</taxon>
    </lineage>
</organism>
<dbReference type="InterPro" id="IPR036264">
    <property type="entry name" value="Bact_exopeptidase_dim_dom"/>
</dbReference>
<dbReference type="Proteomes" id="UP001589838">
    <property type="component" value="Unassembled WGS sequence"/>
</dbReference>
<keyword evidence="3" id="KW-1185">Reference proteome</keyword>
<dbReference type="PANTHER" id="PTHR11014:SF122">
    <property type="entry name" value="AMIDOHYDROLASE AMHX"/>
    <property type="match status" value="1"/>
</dbReference>
<proteinExistence type="predicted"/>
<dbReference type="RefSeq" id="WP_335961217.1">
    <property type="nucleotide sequence ID" value="NZ_JAXBLX010000015.1"/>
</dbReference>
<dbReference type="InterPro" id="IPR017439">
    <property type="entry name" value="Amidohydrolase"/>
</dbReference>
<dbReference type="NCBIfam" id="TIGR01891">
    <property type="entry name" value="amidohydrolases"/>
    <property type="match status" value="1"/>
</dbReference>
<comment type="caution">
    <text evidence="2">The sequence shown here is derived from an EMBL/GenBank/DDBJ whole genome shotgun (WGS) entry which is preliminary data.</text>
</comment>
<dbReference type="PIRSF" id="PIRSF005962">
    <property type="entry name" value="Pept_M20D_amidohydro"/>
    <property type="match status" value="1"/>
</dbReference>
<gene>
    <name evidence="2" type="ORF">ACFFHM_21515</name>
</gene>
<dbReference type="CDD" id="cd08018">
    <property type="entry name" value="M20_Acy1_amhX-like"/>
    <property type="match status" value="1"/>
</dbReference>
<dbReference type="EMBL" id="JBHLUX010000090">
    <property type="protein sequence ID" value="MFC0472997.1"/>
    <property type="molecule type" value="Genomic_DNA"/>
</dbReference>
<evidence type="ECO:0000313" key="2">
    <source>
        <dbReference type="EMBL" id="MFC0472997.1"/>
    </source>
</evidence>
<feature type="domain" description="Peptidase M20 dimerisation" evidence="1">
    <location>
        <begin position="181"/>
        <end position="266"/>
    </location>
</feature>